<feature type="transmembrane region" description="Helical" evidence="1">
    <location>
        <begin position="135"/>
        <end position="154"/>
    </location>
</feature>
<reference evidence="2 3" key="1">
    <citation type="journal article" date="2009" name="Stand. Genomic Sci.">
        <title>Complete genome sequence of Jonesia denitrificans type strain (Prevot 55134).</title>
        <authorList>
            <person name="Pukall R."/>
            <person name="Gehrich-Schroter G."/>
            <person name="Lapidus A."/>
            <person name="Nolan M."/>
            <person name="Glavina Del Rio T."/>
            <person name="Lucas S."/>
            <person name="Chen F."/>
            <person name="Tice H."/>
            <person name="Pitluck S."/>
            <person name="Cheng J.F."/>
            <person name="Copeland A."/>
            <person name="Saunders E."/>
            <person name="Brettin T."/>
            <person name="Detter J.C."/>
            <person name="Bruce D."/>
            <person name="Goodwin L."/>
            <person name="Pati A."/>
            <person name="Ivanova N."/>
            <person name="Mavromatis K."/>
            <person name="Ovchinnikova G."/>
            <person name="Chen A."/>
            <person name="Palaniappan K."/>
            <person name="Land M."/>
            <person name="Hauser L."/>
            <person name="Chang Y.J."/>
            <person name="Jeffries C.D."/>
            <person name="Chain P."/>
            <person name="Goker M."/>
            <person name="Bristow J."/>
            <person name="Eisen J.A."/>
            <person name="Markowitz V."/>
            <person name="Hugenholtz P."/>
            <person name="Kyrpides N.C."/>
            <person name="Klenk H.P."/>
            <person name="Han C."/>
        </authorList>
    </citation>
    <scope>NUCLEOTIDE SEQUENCE [LARGE SCALE GENOMIC DNA]</scope>
    <source>
        <strain evidence="3">ATCC 14870 / DSM 20603 / BCRC 15368 / CIP 55.134 / JCM 11481 / NBRC 15587 / NCTC 10816 / Prevot 55134</strain>
    </source>
</reference>
<keyword evidence="1" id="KW-0812">Transmembrane</keyword>
<dbReference type="RefSeq" id="WP_015772505.1">
    <property type="nucleotide sequence ID" value="NC_013174.1"/>
</dbReference>
<feature type="transmembrane region" description="Helical" evidence="1">
    <location>
        <begin position="110"/>
        <end position="128"/>
    </location>
</feature>
<dbReference type="Pfam" id="PF13398">
    <property type="entry name" value="Peptidase_M50B"/>
    <property type="match status" value="1"/>
</dbReference>
<keyword evidence="1" id="KW-0472">Membrane</keyword>
<evidence type="ECO:0008006" key="4">
    <source>
        <dbReference type="Google" id="ProtNLM"/>
    </source>
</evidence>
<dbReference type="KEGG" id="jde:Jden_2241"/>
<organism evidence="2 3">
    <name type="scientific">Jonesia denitrificans (strain ATCC 14870 / DSM 20603 / BCRC 15368 / CIP 55.134 / JCM 11481 / NBRC 15587 / NCTC 10816 / Prevot 55134)</name>
    <name type="common">Listeria denitrificans</name>
    <dbReference type="NCBI Taxonomy" id="471856"/>
    <lineage>
        <taxon>Bacteria</taxon>
        <taxon>Bacillati</taxon>
        <taxon>Actinomycetota</taxon>
        <taxon>Actinomycetes</taxon>
        <taxon>Micrococcales</taxon>
        <taxon>Jonesiaceae</taxon>
        <taxon>Jonesia</taxon>
    </lineage>
</organism>
<feature type="transmembrane region" description="Helical" evidence="1">
    <location>
        <begin position="84"/>
        <end position="104"/>
    </location>
</feature>
<feature type="transmembrane region" description="Helical" evidence="1">
    <location>
        <begin position="160"/>
        <end position="179"/>
    </location>
</feature>
<dbReference type="HOGENOM" id="CLU_088222_0_0_11"/>
<gene>
    <name evidence="2" type="ordered locus">Jden_2241</name>
</gene>
<feature type="transmembrane region" description="Helical" evidence="1">
    <location>
        <begin position="200"/>
        <end position="228"/>
    </location>
</feature>
<dbReference type="EMBL" id="CP001706">
    <property type="protein sequence ID" value="ACV09877.1"/>
    <property type="molecule type" value="Genomic_DNA"/>
</dbReference>
<sequence>MSFLNDVLSPVESLSSRDVTILVVGIVVVLSLPGVWRTLRHVVTIVHEGGHAFIALAAGRQLSGIRLHSDTSGLTVSRGRPRGFGMIMTAAAGYTAPALVGLLGAWLVSLGYTLAWVWGFVAVLVVMLMKIRNWFGAWVLLATGGIIGVIMWFGPTTIHVWAGTALAILLLVGSMRAVVELGRSRSRGARTTDADMLARITVLPAVVWVAGFFLVTGACTAGGVWLLLG</sequence>
<evidence type="ECO:0000313" key="3">
    <source>
        <dbReference type="Proteomes" id="UP000000628"/>
    </source>
</evidence>
<dbReference type="STRING" id="471856.Jden_2241"/>
<keyword evidence="1" id="KW-1133">Transmembrane helix</keyword>
<feature type="transmembrane region" description="Helical" evidence="1">
    <location>
        <begin position="20"/>
        <end position="39"/>
    </location>
</feature>
<proteinExistence type="predicted"/>
<dbReference type="Proteomes" id="UP000000628">
    <property type="component" value="Chromosome"/>
</dbReference>
<evidence type="ECO:0000256" key="1">
    <source>
        <dbReference type="SAM" id="Phobius"/>
    </source>
</evidence>
<dbReference type="OrthoDB" id="5184455at2"/>
<protein>
    <recommendedName>
        <fullName evidence="4">Integral membrane protein</fullName>
    </recommendedName>
</protein>
<dbReference type="AlphaFoldDB" id="C7R1P2"/>
<accession>C7R1P2</accession>
<keyword evidence="3" id="KW-1185">Reference proteome</keyword>
<name>C7R1P2_JONDD</name>
<dbReference type="eggNOG" id="ENOG502ZBQ3">
    <property type="taxonomic scope" value="Bacteria"/>
</dbReference>
<evidence type="ECO:0000313" key="2">
    <source>
        <dbReference type="EMBL" id="ACV09877.1"/>
    </source>
</evidence>
<dbReference type="InterPro" id="IPR049500">
    <property type="entry name" value="Peptidase_M50B-like"/>
</dbReference>